<dbReference type="Gene3D" id="3.40.50.850">
    <property type="entry name" value="Isochorismatase-like"/>
    <property type="match status" value="1"/>
</dbReference>
<evidence type="ECO:0000259" key="1">
    <source>
        <dbReference type="Pfam" id="PF00857"/>
    </source>
</evidence>
<comment type="caution">
    <text evidence="2">The sequence shown here is derived from an EMBL/GenBank/DDBJ whole genome shotgun (WGS) entry which is preliminary data.</text>
</comment>
<dbReference type="CDD" id="cd01012">
    <property type="entry name" value="YcaC_related"/>
    <property type="match status" value="1"/>
</dbReference>
<dbReference type="OrthoDB" id="9796958at2"/>
<dbReference type="SUPFAM" id="SSF52499">
    <property type="entry name" value="Isochorismatase-like hydrolases"/>
    <property type="match status" value="1"/>
</dbReference>
<dbReference type="AlphaFoldDB" id="A0A4R3LTG4"/>
<name>A0A4R3LTG4_9HYPH</name>
<dbReference type="Pfam" id="PF00857">
    <property type="entry name" value="Isochorismatase"/>
    <property type="match status" value="1"/>
</dbReference>
<dbReference type="InterPro" id="IPR050993">
    <property type="entry name" value="Isochorismatase_domain"/>
</dbReference>
<sequence>MSGLSAAASVLVVVDLQERLVPVIRHHGDLLERAAILLRAARICGVPTVVTEHFPDKIGGTVGALRESCAGARVVVKTHFDACDEPGFAAMFATLGRRQAIVCGIEAHVCVLQTALGLKGLGYDVYVATDACGSRRDSDRETGYRRLAMAGVIPVTSEMVVFEWAECGGTDRFRELLALIR</sequence>
<dbReference type="EMBL" id="SMAK01000017">
    <property type="protein sequence ID" value="TCT03832.1"/>
    <property type="molecule type" value="Genomic_DNA"/>
</dbReference>
<organism evidence="2 3">
    <name type="scientific">Tepidamorphus gemmatus</name>
    <dbReference type="NCBI Taxonomy" id="747076"/>
    <lineage>
        <taxon>Bacteria</taxon>
        <taxon>Pseudomonadati</taxon>
        <taxon>Pseudomonadota</taxon>
        <taxon>Alphaproteobacteria</taxon>
        <taxon>Hyphomicrobiales</taxon>
        <taxon>Tepidamorphaceae</taxon>
        <taxon>Tepidamorphus</taxon>
    </lineage>
</organism>
<reference evidence="2 3" key="1">
    <citation type="submission" date="2019-03" db="EMBL/GenBank/DDBJ databases">
        <title>Genomic Encyclopedia of Type Strains, Phase IV (KMG-IV): sequencing the most valuable type-strain genomes for metagenomic binning, comparative biology and taxonomic classification.</title>
        <authorList>
            <person name="Goeker M."/>
        </authorList>
    </citation>
    <scope>NUCLEOTIDE SEQUENCE [LARGE SCALE GENOMIC DNA]</scope>
    <source>
        <strain evidence="2 3">DSM 19345</strain>
    </source>
</reference>
<feature type="domain" description="Isochorismatase-like" evidence="1">
    <location>
        <begin position="9"/>
        <end position="158"/>
    </location>
</feature>
<evidence type="ECO:0000313" key="3">
    <source>
        <dbReference type="Proteomes" id="UP000295678"/>
    </source>
</evidence>
<evidence type="ECO:0000313" key="2">
    <source>
        <dbReference type="EMBL" id="TCT03832.1"/>
    </source>
</evidence>
<dbReference type="RefSeq" id="WP_132807907.1">
    <property type="nucleotide sequence ID" value="NZ_SMAK01000017.1"/>
</dbReference>
<dbReference type="InterPro" id="IPR036380">
    <property type="entry name" value="Isochorismatase-like_sf"/>
</dbReference>
<protein>
    <submittedName>
        <fullName evidence="2">Nicotinamidase-related amidase</fullName>
    </submittedName>
</protein>
<dbReference type="PANTHER" id="PTHR14119:SF3">
    <property type="entry name" value="ISOCHORISMATASE DOMAIN-CONTAINING PROTEIN 2"/>
    <property type="match status" value="1"/>
</dbReference>
<dbReference type="InterPro" id="IPR000868">
    <property type="entry name" value="Isochorismatase-like_dom"/>
</dbReference>
<proteinExistence type="predicted"/>
<keyword evidence="3" id="KW-1185">Reference proteome</keyword>
<dbReference type="Proteomes" id="UP000295678">
    <property type="component" value="Unassembled WGS sequence"/>
</dbReference>
<gene>
    <name evidence="2" type="ORF">EDC22_11725</name>
</gene>
<dbReference type="PANTHER" id="PTHR14119">
    <property type="entry name" value="HYDROLASE"/>
    <property type="match status" value="1"/>
</dbReference>
<accession>A0A4R3LTG4</accession>